<proteinExistence type="predicted"/>
<dbReference type="Pfam" id="PF24883">
    <property type="entry name" value="NPHP3_N"/>
    <property type="match status" value="1"/>
</dbReference>
<evidence type="ECO:0000313" key="4">
    <source>
        <dbReference type="EMBL" id="KAF7372806.1"/>
    </source>
</evidence>
<feature type="region of interest" description="Disordered" evidence="2">
    <location>
        <begin position="1"/>
        <end position="49"/>
    </location>
</feature>
<keyword evidence="1" id="KW-0677">Repeat</keyword>
<dbReference type="PANTHER" id="PTHR10039:SF14">
    <property type="entry name" value="NACHT DOMAIN-CONTAINING PROTEIN"/>
    <property type="match status" value="1"/>
</dbReference>
<protein>
    <submittedName>
        <fullName evidence="4">NACHT domain-containing protein</fullName>
    </submittedName>
</protein>
<dbReference type="OrthoDB" id="4760524at2759"/>
<comment type="caution">
    <text evidence="4">The sequence shown here is derived from an EMBL/GenBank/DDBJ whole genome shotgun (WGS) entry which is preliminary data.</text>
</comment>
<dbReference type="EMBL" id="JACAZH010000003">
    <property type="protein sequence ID" value="KAF7372806.1"/>
    <property type="molecule type" value="Genomic_DNA"/>
</dbReference>
<accession>A0A8H7DIQ7</accession>
<dbReference type="PANTHER" id="PTHR10039">
    <property type="entry name" value="AMELOGENIN"/>
    <property type="match status" value="1"/>
</dbReference>
<keyword evidence="5" id="KW-1185">Reference proteome</keyword>
<sequence length="386" mass="43184">MPADRRRSTVARPRASSRHITINVNGGRGGHGGDGYRHGTGGAGGHGTGPTLNFEVSTRSFMMNNLQPDGIEILHRVIAVEAIHNSSESYPQPRCHPETRTEMLQDLRGWALDDGDPSRKLVPSIHWQYGCAELRCPILWLYGPAGAGKSAIMQSLCCNLETAGQLGGSFFFKRDHATRGNAKTLFATVAYQLAVRVPCLRAPIAQIVEHDPSIAKQTIAVQMHKLILEPCRGYKNRRTVTILIDGLDECKEQDIQVEILRIIRHSSPPFRFIIASRPEAHIRDMFNSPLYGGNYLSLNVEQSFDDVRKYLSDEFSRIHHEHWTMAKVPLPWPSVDILEHLIDKSSGHFIYAATIIKFIDDKNYRPTQRLEMVLGNTSQGSQFGAL</sequence>
<evidence type="ECO:0000313" key="5">
    <source>
        <dbReference type="Proteomes" id="UP000623467"/>
    </source>
</evidence>
<feature type="compositionally biased region" description="Gly residues" evidence="2">
    <location>
        <begin position="26"/>
        <end position="48"/>
    </location>
</feature>
<dbReference type="Gene3D" id="3.40.50.300">
    <property type="entry name" value="P-loop containing nucleotide triphosphate hydrolases"/>
    <property type="match status" value="1"/>
</dbReference>
<dbReference type="InterPro" id="IPR027417">
    <property type="entry name" value="P-loop_NTPase"/>
</dbReference>
<dbReference type="Proteomes" id="UP000623467">
    <property type="component" value="Unassembled WGS sequence"/>
</dbReference>
<dbReference type="InterPro" id="IPR056884">
    <property type="entry name" value="NPHP3-like_N"/>
</dbReference>
<dbReference type="SUPFAM" id="SSF52540">
    <property type="entry name" value="P-loop containing nucleoside triphosphate hydrolases"/>
    <property type="match status" value="1"/>
</dbReference>
<evidence type="ECO:0000256" key="2">
    <source>
        <dbReference type="SAM" id="MobiDB-lite"/>
    </source>
</evidence>
<evidence type="ECO:0000259" key="3">
    <source>
        <dbReference type="Pfam" id="PF24883"/>
    </source>
</evidence>
<reference evidence="4" key="1">
    <citation type="submission" date="2020-05" db="EMBL/GenBank/DDBJ databases">
        <title>Mycena genomes resolve the evolution of fungal bioluminescence.</title>
        <authorList>
            <person name="Tsai I.J."/>
        </authorList>
    </citation>
    <scope>NUCLEOTIDE SEQUENCE</scope>
    <source>
        <strain evidence="4">160909Yilan</strain>
    </source>
</reference>
<evidence type="ECO:0000256" key="1">
    <source>
        <dbReference type="ARBA" id="ARBA00022737"/>
    </source>
</evidence>
<gene>
    <name evidence="4" type="ORF">MSAN_00486500</name>
</gene>
<dbReference type="AlphaFoldDB" id="A0A8H7DIQ7"/>
<feature type="domain" description="Nephrocystin 3-like N-terminal" evidence="3">
    <location>
        <begin position="136"/>
        <end position="277"/>
    </location>
</feature>
<organism evidence="4 5">
    <name type="scientific">Mycena sanguinolenta</name>
    <dbReference type="NCBI Taxonomy" id="230812"/>
    <lineage>
        <taxon>Eukaryota</taxon>
        <taxon>Fungi</taxon>
        <taxon>Dikarya</taxon>
        <taxon>Basidiomycota</taxon>
        <taxon>Agaricomycotina</taxon>
        <taxon>Agaricomycetes</taxon>
        <taxon>Agaricomycetidae</taxon>
        <taxon>Agaricales</taxon>
        <taxon>Marasmiineae</taxon>
        <taxon>Mycenaceae</taxon>
        <taxon>Mycena</taxon>
    </lineage>
</organism>
<name>A0A8H7DIQ7_9AGAR</name>